<protein>
    <submittedName>
        <fullName evidence="1">Uncharacterized protein</fullName>
    </submittedName>
</protein>
<sequence>MRRYLHGMDYLGTSNTTQEFFDLFAFFHNVRPLRAGPKAGTSLLAAAGVNLESIFGSDDPYTILGFPPTFDTVLPLRKYKKVSSQFQHQQAA</sequence>
<dbReference type="EMBL" id="JACEGC010000141">
    <property type="protein sequence ID" value="MBC1197478.1"/>
    <property type="molecule type" value="Genomic_DNA"/>
</dbReference>
<reference evidence="1 2" key="1">
    <citation type="submission" date="2020-07" db="EMBL/GenBank/DDBJ databases">
        <title>Genomes of two Microcystis aeruginosa (Cyanobacteria) strains from Florida (USA) with disparate toxicogenic potential.</title>
        <authorList>
            <person name="Lefler F.W."/>
            <person name="Barbosa M."/>
            <person name="Berthold D.E."/>
            <person name="Laughinghouse H.D. IV."/>
        </authorList>
    </citation>
    <scope>NUCLEOTIDE SEQUENCE [LARGE SCALE GENOMIC DNA]</scope>
    <source>
        <strain evidence="1 2">BLCCF158</strain>
    </source>
</reference>
<dbReference type="RefSeq" id="WP_185240999.1">
    <property type="nucleotide sequence ID" value="NZ_JACEGC010000141.1"/>
</dbReference>
<dbReference type="Proteomes" id="UP000525432">
    <property type="component" value="Unassembled WGS sequence"/>
</dbReference>
<evidence type="ECO:0000313" key="1">
    <source>
        <dbReference type="EMBL" id="MBC1197478.1"/>
    </source>
</evidence>
<accession>A0A841V5H1</accession>
<dbReference type="AlphaFoldDB" id="A0A841V5H1"/>
<name>A0A841V5H1_MICAE</name>
<organism evidence="1 2">
    <name type="scientific">Microcystis aeruginosa BLCC-F158</name>
    <dbReference type="NCBI Taxonomy" id="2755316"/>
    <lineage>
        <taxon>Bacteria</taxon>
        <taxon>Bacillati</taxon>
        <taxon>Cyanobacteriota</taxon>
        <taxon>Cyanophyceae</taxon>
        <taxon>Oscillatoriophycideae</taxon>
        <taxon>Chroococcales</taxon>
        <taxon>Microcystaceae</taxon>
        <taxon>Microcystis</taxon>
    </lineage>
</organism>
<gene>
    <name evidence="1" type="ORF">H0901_20050</name>
</gene>
<evidence type="ECO:0000313" key="2">
    <source>
        <dbReference type="Proteomes" id="UP000525432"/>
    </source>
</evidence>
<comment type="caution">
    <text evidence="1">The sequence shown here is derived from an EMBL/GenBank/DDBJ whole genome shotgun (WGS) entry which is preliminary data.</text>
</comment>
<proteinExistence type="predicted"/>